<dbReference type="AlphaFoldDB" id="A0A3S9A6S8"/>
<dbReference type="RefSeq" id="WP_126017127.1">
    <property type="nucleotide sequence ID" value="NZ_CP034437.1"/>
</dbReference>
<evidence type="ECO:0000313" key="3">
    <source>
        <dbReference type="EMBL" id="AZN41420.1"/>
    </source>
</evidence>
<dbReference type="PANTHER" id="PTHR12128:SF66">
    <property type="entry name" value="4-HYDROXY-2-OXOGLUTARATE ALDOLASE, MITOCHONDRIAL"/>
    <property type="match status" value="1"/>
</dbReference>
<dbReference type="Pfam" id="PF00701">
    <property type="entry name" value="DHDPS"/>
    <property type="match status" value="1"/>
</dbReference>
<comment type="similarity">
    <text evidence="1">Belongs to the DapA family.</text>
</comment>
<keyword evidence="4" id="KW-1185">Reference proteome</keyword>
<dbReference type="Proteomes" id="UP000272528">
    <property type="component" value="Chromosome"/>
</dbReference>
<dbReference type="GO" id="GO:0008840">
    <property type="term" value="F:4-hydroxy-tetrahydrodipicolinate synthase activity"/>
    <property type="evidence" value="ECO:0007669"/>
    <property type="project" value="TreeGrafter"/>
</dbReference>
<dbReference type="OrthoDB" id="9796205at2"/>
<accession>A0A3S9A6S8</accession>
<dbReference type="KEGG" id="palb:EJC50_18375"/>
<dbReference type="CDD" id="cd00408">
    <property type="entry name" value="DHDPS-like"/>
    <property type="match status" value="1"/>
</dbReference>
<dbReference type="PANTHER" id="PTHR12128">
    <property type="entry name" value="DIHYDRODIPICOLINATE SYNTHASE"/>
    <property type="match status" value="1"/>
</dbReference>
<evidence type="ECO:0000313" key="4">
    <source>
        <dbReference type="Proteomes" id="UP000272528"/>
    </source>
</evidence>
<dbReference type="Gene3D" id="3.20.20.70">
    <property type="entry name" value="Aldolase class I"/>
    <property type="match status" value="1"/>
</dbReference>
<evidence type="ECO:0000256" key="1">
    <source>
        <dbReference type="ARBA" id="ARBA00007592"/>
    </source>
</evidence>
<protein>
    <submittedName>
        <fullName evidence="3">Dihydrodipicolinate synthase family protein</fullName>
    </submittedName>
</protein>
<dbReference type="InterPro" id="IPR002220">
    <property type="entry name" value="DapA-like"/>
</dbReference>
<sequence length="308" mass="34556">MSTGINGGVWPTMVTPFTSDNKIDYAGLEKMIEWYVARGVHGLFAVCQSSEMFYLSLEERVELATFVKRTAGGRVPVIASGHISEAFEDQVEELNKIAETGIDGLVLITNRLASQEESDEVWIERMERLLQHIPEEVTLGLYECPHPYKRLLSPAIIKWCANRGRFRFLKDTCCDVEEIRLKLEAASGSDLQIYNANAATLLESLKLGVAGYSGVMANFHPQLYVWLVENWKESGEEAAGLADLLSVASLIERQLYPLNAKYHLKLEGVLTHIASRASNGQTLTATNRLEVEQLRRLCSEYTDRILTK</sequence>
<reference evidence="4" key="1">
    <citation type="submission" date="2018-12" db="EMBL/GenBank/DDBJ databases">
        <title>Genome sequence of Peanibacillus sp.</title>
        <authorList>
            <person name="Subramani G."/>
            <person name="Srinivasan S."/>
            <person name="Kim M.K."/>
        </authorList>
    </citation>
    <scope>NUCLEOTIDE SEQUENCE [LARGE SCALE GENOMIC DNA]</scope>
    <source>
        <strain evidence="4">18JY67-1</strain>
    </source>
</reference>
<gene>
    <name evidence="3" type="ORF">EJC50_18375</name>
</gene>
<evidence type="ECO:0000256" key="2">
    <source>
        <dbReference type="ARBA" id="ARBA00023239"/>
    </source>
</evidence>
<dbReference type="EMBL" id="CP034437">
    <property type="protein sequence ID" value="AZN41420.1"/>
    <property type="molecule type" value="Genomic_DNA"/>
</dbReference>
<dbReference type="InterPro" id="IPR013785">
    <property type="entry name" value="Aldolase_TIM"/>
</dbReference>
<dbReference type="SMART" id="SM01130">
    <property type="entry name" value="DHDPS"/>
    <property type="match status" value="1"/>
</dbReference>
<dbReference type="SUPFAM" id="SSF51569">
    <property type="entry name" value="Aldolase"/>
    <property type="match status" value="1"/>
</dbReference>
<name>A0A3S9A6S8_9BACL</name>
<keyword evidence="2" id="KW-0456">Lyase</keyword>
<proteinExistence type="inferred from homology"/>
<organism evidence="3 4">
    <name type="scientific">Paenibacillus albus</name>
    <dbReference type="NCBI Taxonomy" id="2495582"/>
    <lineage>
        <taxon>Bacteria</taxon>
        <taxon>Bacillati</taxon>
        <taxon>Bacillota</taxon>
        <taxon>Bacilli</taxon>
        <taxon>Bacillales</taxon>
        <taxon>Paenibacillaceae</taxon>
        <taxon>Paenibacillus</taxon>
    </lineage>
</organism>